<dbReference type="PROSITE" id="PS00741">
    <property type="entry name" value="DH_1"/>
    <property type="match status" value="1"/>
</dbReference>
<dbReference type="PROSITE" id="PS50172">
    <property type="entry name" value="BRCT"/>
    <property type="match status" value="2"/>
</dbReference>
<dbReference type="SUPFAM" id="SSF52113">
    <property type="entry name" value="BRCT domain"/>
    <property type="match status" value="2"/>
</dbReference>
<dbReference type="InterPro" id="IPR035899">
    <property type="entry name" value="DBL_dom_sf"/>
</dbReference>
<dbReference type="CDD" id="cd17733">
    <property type="entry name" value="BRCT_Ect2_rpt1"/>
    <property type="match status" value="1"/>
</dbReference>
<reference evidence="4" key="1">
    <citation type="journal article" date="2023" name="G3 (Bethesda)">
        <title>A reference genome for the long-term kleptoplast-retaining sea slug Elysia crispata morphotype clarki.</title>
        <authorList>
            <person name="Eastman K.E."/>
            <person name="Pendleton A.L."/>
            <person name="Shaikh M.A."/>
            <person name="Suttiyut T."/>
            <person name="Ogas R."/>
            <person name="Tomko P."/>
            <person name="Gavelis G."/>
            <person name="Widhalm J.R."/>
            <person name="Wisecaver J.H."/>
        </authorList>
    </citation>
    <scope>NUCLEOTIDE SEQUENCE</scope>
    <source>
        <strain evidence="4">ECLA1</strain>
    </source>
</reference>
<dbReference type="InterPro" id="IPR026817">
    <property type="entry name" value="Ect2"/>
</dbReference>
<dbReference type="CDD" id="cd00160">
    <property type="entry name" value="RhoGEF"/>
    <property type="match status" value="1"/>
</dbReference>
<dbReference type="InterPro" id="IPR036420">
    <property type="entry name" value="BRCT_dom_sf"/>
</dbReference>
<dbReference type="Pfam" id="PF00533">
    <property type="entry name" value="BRCT"/>
    <property type="match status" value="1"/>
</dbReference>
<dbReference type="SMART" id="SM00325">
    <property type="entry name" value="RhoGEF"/>
    <property type="match status" value="1"/>
</dbReference>
<dbReference type="CDD" id="cd01229">
    <property type="entry name" value="PH_Ect2"/>
    <property type="match status" value="1"/>
</dbReference>
<dbReference type="Gene3D" id="2.30.29.30">
    <property type="entry name" value="Pleckstrin-homology domain (PH domain)/Phosphotyrosine-binding domain (PTB)"/>
    <property type="match status" value="1"/>
</dbReference>
<keyword evidence="5" id="KW-1185">Reference proteome</keyword>
<gene>
    <name evidence="4" type="ORF">RRG08_047745</name>
</gene>
<dbReference type="GO" id="GO:0035556">
    <property type="term" value="P:intracellular signal transduction"/>
    <property type="evidence" value="ECO:0007669"/>
    <property type="project" value="InterPro"/>
</dbReference>
<comment type="caution">
    <text evidence="4">The sequence shown here is derived from an EMBL/GenBank/DDBJ whole genome shotgun (WGS) entry which is preliminary data.</text>
</comment>
<dbReference type="InterPro" id="IPR049396">
    <property type="entry name" value="ECT2_BRCT0"/>
</dbReference>
<dbReference type="InterPro" id="IPR011993">
    <property type="entry name" value="PH-like_dom_sf"/>
</dbReference>
<dbReference type="InterPro" id="IPR000219">
    <property type="entry name" value="DH_dom"/>
</dbReference>
<dbReference type="GO" id="GO:0005634">
    <property type="term" value="C:nucleus"/>
    <property type="evidence" value="ECO:0007669"/>
    <property type="project" value="InterPro"/>
</dbReference>
<protein>
    <recommendedName>
        <fullName evidence="6">Protein ECT2</fullName>
    </recommendedName>
</protein>
<feature type="compositionally biased region" description="Polar residues" evidence="1">
    <location>
        <begin position="15"/>
        <end position="29"/>
    </location>
</feature>
<evidence type="ECO:0000259" key="2">
    <source>
        <dbReference type="PROSITE" id="PS50010"/>
    </source>
</evidence>
<feature type="domain" description="DH" evidence="2">
    <location>
        <begin position="410"/>
        <end position="599"/>
    </location>
</feature>
<dbReference type="GO" id="GO:0000281">
    <property type="term" value="P:mitotic cytokinesis"/>
    <property type="evidence" value="ECO:0007669"/>
    <property type="project" value="TreeGrafter"/>
</dbReference>
<evidence type="ECO:0000313" key="5">
    <source>
        <dbReference type="Proteomes" id="UP001283361"/>
    </source>
</evidence>
<sequence>MDKISEKESKLCEGSSLSPMKTPERSSQFENDESSSEEDLISKVVLVGEETYSLEPVARKVPSVVEVLLTENGLELVKDASECEMSFVVANFEGDVFDKLRRAQVRIVGPTVVHKCVAEQINLPLNGRPLYCMSMRKQIVCFTGFRDVTKLKWLVDHVHYMGGSVRKDEGMRVTHMVANITHGTKYRYAVNMGKPIMSEDWVDRLWADRDNLDSHATDSDLSVYRMKPFYECCLSFLGFTETEQKHMEDLTLENGGRFAEFGNQDTTHLVIDDQNVKEVPQDAELPPYIVRSEWFWGCIQMAARADEQIYTFEKLSTPARINRMSNHTLAKTRKRKRIQELAAETESSPFMAYKRRSSSTDTSTTSMSPNSFLDVTYTPDKSDGHLAELKLETNKEQSSEKKLTPSKMSKRRMVTMELLQTEQNYVAILHTILNTFKAQIEKPDQYNGAILAQQDIKIIFGNIPPIHEAHCKLRDSLAFLVEHWSETNSVGDCILNRAEELMKAYPPFVNFFENTKETIQKCDAMNPRFHAFLKLCMSKPECGRQTLQELLIRPVQRLPSVVLLLQDLVKRTDASNPDKPKLELAIEKLKDIMNHINEDKRKTESQVVMFDIVNDIDSCPATLLSSNRHFVMKADVMELSGNLSSRGDPLTLFVFSDSVEICKRRMKVLNSTLRSPALQLSQHKTPQKAYKHLEILPMSSIRRVLDVEEADDCRLAFGLICRDSSQASESLFSFTLAMEDLSKEDLLTTICKNLAIVLCRPDIGTFLAQVSGEELNITTKDLHKSHKATKFSRRVSRAFSFNKTPRKLTRAISGMVHGLSPFGRDPRQFDKGGVRKLASTFDLTELHEDDSDTVSLGAFSLQEGGSPMGSILGSPQHLVVAPTPTTASSSGSSTMFVTPTKSAPKSKTPSKWSTIGPSSASKAKKYL</sequence>
<dbReference type="GO" id="GO:0005085">
    <property type="term" value="F:guanyl-nucleotide exchange factor activity"/>
    <property type="evidence" value="ECO:0007669"/>
    <property type="project" value="InterPro"/>
</dbReference>
<dbReference type="GO" id="GO:0007399">
    <property type="term" value="P:nervous system development"/>
    <property type="evidence" value="ECO:0007669"/>
    <property type="project" value="TreeGrafter"/>
</dbReference>
<feature type="region of interest" description="Disordered" evidence="1">
    <location>
        <begin position="352"/>
        <end position="373"/>
    </location>
</feature>
<dbReference type="PANTHER" id="PTHR16777:SF2">
    <property type="entry name" value="PROTEIN ECT2"/>
    <property type="match status" value="1"/>
</dbReference>
<feature type="region of interest" description="Disordered" evidence="1">
    <location>
        <begin position="882"/>
        <end position="927"/>
    </location>
</feature>
<dbReference type="GO" id="GO:0005096">
    <property type="term" value="F:GTPase activator activity"/>
    <property type="evidence" value="ECO:0007669"/>
    <property type="project" value="InterPro"/>
</dbReference>
<feature type="region of interest" description="Disordered" evidence="1">
    <location>
        <begin position="1"/>
        <end position="37"/>
    </location>
</feature>
<feature type="compositionally biased region" description="Basic and acidic residues" evidence="1">
    <location>
        <begin position="1"/>
        <end position="11"/>
    </location>
</feature>
<dbReference type="PANTHER" id="PTHR16777">
    <property type="entry name" value="PROTEIN ECT2"/>
    <property type="match status" value="1"/>
</dbReference>
<dbReference type="Pfam" id="PF00621">
    <property type="entry name" value="RhoGEF"/>
    <property type="match status" value="1"/>
</dbReference>
<dbReference type="InterPro" id="IPR001357">
    <property type="entry name" value="BRCT_dom"/>
</dbReference>
<dbReference type="Gene3D" id="1.20.900.10">
    <property type="entry name" value="Dbl homology (DH) domain"/>
    <property type="match status" value="1"/>
</dbReference>
<evidence type="ECO:0000256" key="1">
    <source>
        <dbReference type="SAM" id="MobiDB-lite"/>
    </source>
</evidence>
<evidence type="ECO:0000259" key="3">
    <source>
        <dbReference type="PROSITE" id="PS50172"/>
    </source>
</evidence>
<feature type="compositionally biased region" description="Low complexity" evidence="1">
    <location>
        <begin position="359"/>
        <end position="371"/>
    </location>
</feature>
<dbReference type="SMART" id="SM00292">
    <property type="entry name" value="BRCT"/>
    <property type="match status" value="2"/>
</dbReference>
<dbReference type="AlphaFoldDB" id="A0AAE1A4P9"/>
<accession>A0AAE1A4P9</accession>
<name>A0AAE1A4P9_9GAST</name>
<dbReference type="Pfam" id="PF12738">
    <property type="entry name" value="PTCB-BRCT"/>
    <property type="match status" value="1"/>
</dbReference>
<dbReference type="Gene3D" id="3.40.50.10190">
    <property type="entry name" value="BRCT domain"/>
    <property type="match status" value="3"/>
</dbReference>
<dbReference type="GO" id="GO:2000431">
    <property type="term" value="P:regulation of cytokinesis, actomyosin contractile ring assembly"/>
    <property type="evidence" value="ECO:0007669"/>
    <property type="project" value="InterPro"/>
</dbReference>
<dbReference type="GO" id="GO:0005938">
    <property type="term" value="C:cell cortex"/>
    <property type="evidence" value="ECO:0007669"/>
    <property type="project" value="TreeGrafter"/>
</dbReference>
<dbReference type="CDD" id="cd17732">
    <property type="entry name" value="BRCT_Ect2_rpt2"/>
    <property type="match status" value="1"/>
</dbReference>
<proteinExistence type="predicted"/>
<dbReference type="SUPFAM" id="SSF48065">
    <property type="entry name" value="DBL homology domain (DH-domain)"/>
    <property type="match status" value="1"/>
</dbReference>
<feature type="domain" description="BRCT" evidence="3">
    <location>
        <begin position="224"/>
        <end position="312"/>
    </location>
</feature>
<evidence type="ECO:0000313" key="4">
    <source>
        <dbReference type="EMBL" id="KAK3781204.1"/>
    </source>
</evidence>
<evidence type="ECO:0008006" key="6">
    <source>
        <dbReference type="Google" id="ProtNLM"/>
    </source>
</evidence>
<dbReference type="Proteomes" id="UP001283361">
    <property type="component" value="Unassembled WGS sequence"/>
</dbReference>
<feature type="compositionally biased region" description="Low complexity" evidence="1">
    <location>
        <begin position="882"/>
        <end position="914"/>
    </location>
</feature>
<dbReference type="EMBL" id="JAWDGP010002654">
    <property type="protein sequence ID" value="KAK3781204.1"/>
    <property type="molecule type" value="Genomic_DNA"/>
</dbReference>
<dbReference type="InterPro" id="IPR001331">
    <property type="entry name" value="GDS_CDC24_CS"/>
</dbReference>
<feature type="domain" description="BRCT" evidence="3">
    <location>
        <begin position="140"/>
        <end position="202"/>
    </location>
</feature>
<dbReference type="InterPro" id="IPR049395">
    <property type="entry name" value="ECT2_PH"/>
</dbReference>
<dbReference type="Pfam" id="PF21242">
    <property type="entry name" value="ECT2_PH"/>
    <property type="match status" value="1"/>
</dbReference>
<dbReference type="PROSITE" id="PS50010">
    <property type="entry name" value="DH_2"/>
    <property type="match status" value="1"/>
</dbReference>
<organism evidence="4 5">
    <name type="scientific">Elysia crispata</name>
    <name type="common">lettuce slug</name>
    <dbReference type="NCBI Taxonomy" id="231223"/>
    <lineage>
        <taxon>Eukaryota</taxon>
        <taxon>Metazoa</taxon>
        <taxon>Spiralia</taxon>
        <taxon>Lophotrochozoa</taxon>
        <taxon>Mollusca</taxon>
        <taxon>Gastropoda</taxon>
        <taxon>Heterobranchia</taxon>
        <taxon>Euthyneura</taxon>
        <taxon>Panpulmonata</taxon>
        <taxon>Sacoglossa</taxon>
        <taxon>Placobranchoidea</taxon>
        <taxon>Plakobranchidae</taxon>
        <taxon>Elysia</taxon>
    </lineage>
</organism>
<dbReference type="Pfam" id="PF21243">
    <property type="entry name" value="ECT2_BRCT0"/>
    <property type="match status" value="1"/>
</dbReference>